<feature type="domain" description="YbbD head" evidence="1">
    <location>
        <begin position="24"/>
        <end position="68"/>
    </location>
</feature>
<dbReference type="EMBL" id="JBHLTG010000015">
    <property type="protein sequence ID" value="MFC0682551.1"/>
    <property type="molecule type" value="Genomic_DNA"/>
</dbReference>
<evidence type="ECO:0000313" key="3">
    <source>
        <dbReference type="Proteomes" id="UP001589896"/>
    </source>
</evidence>
<organism evidence="2 3">
    <name type="scientific">Lysobacter korlensis</name>
    <dbReference type="NCBI Taxonomy" id="553636"/>
    <lineage>
        <taxon>Bacteria</taxon>
        <taxon>Pseudomonadati</taxon>
        <taxon>Pseudomonadota</taxon>
        <taxon>Gammaproteobacteria</taxon>
        <taxon>Lysobacterales</taxon>
        <taxon>Lysobacteraceae</taxon>
        <taxon>Lysobacter</taxon>
    </lineage>
</organism>
<protein>
    <recommendedName>
        <fullName evidence="1">YbbD head domain-containing protein</fullName>
    </recommendedName>
</protein>
<dbReference type="PROSITE" id="PS51257">
    <property type="entry name" value="PROKAR_LIPOPROTEIN"/>
    <property type="match status" value="1"/>
</dbReference>
<dbReference type="InterPro" id="IPR058827">
    <property type="entry name" value="YbbD_head"/>
</dbReference>
<evidence type="ECO:0000259" key="1">
    <source>
        <dbReference type="Pfam" id="PF26610"/>
    </source>
</evidence>
<comment type="caution">
    <text evidence="2">The sequence shown here is derived from an EMBL/GenBank/DDBJ whole genome shotgun (WGS) entry which is preliminary data.</text>
</comment>
<proteinExistence type="predicted"/>
<dbReference type="RefSeq" id="WP_386676672.1">
    <property type="nucleotide sequence ID" value="NZ_JBHLTG010000015.1"/>
</dbReference>
<accession>A0ABV6RZZ1</accession>
<keyword evidence="3" id="KW-1185">Reference proteome</keyword>
<name>A0ABV6RZZ1_9GAMM</name>
<dbReference type="Pfam" id="PF26610">
    <property type="entry name" value="YbbD_head"/>
    <property type="match status" value="1"/>
</dbReference>
<reference evidence="2 3" key="1">
    <citation type="submission" date="2024-09" db="EMBL/GenBank/DDBJ databases">
        <authorList>
            <person name="Sun Q."/>
            <person name="Mori K."/>
        </authorList>
    </citation>
    <scope>NUCLEOTIDE SEQUENCE [LARGE SCALE GENOMIC DNA]</scope>
    <source>
        <strain evidence="2 3">KCTC 23076</strain>
    </source>
</reference>
<dbReference type="Proteomes" id="UP001589896">
    <property type="component" value="Unassembled WGS sequence"/>
</dbReference>
<evidence type="ECO:0000313" key="2">
    <source>
        <dbReference type="EMBL" id="MFC0682551.1"/>
    </source>
</evidence>
<gene>
    <name evidence="2" type="ORF">ACFFGH_32370</name>
</gene>
<sequence>MRRLLTITLIVAVAALLGGCNDISSSHATRADAVDIIDRGWVPAVLPDSSTNIRETHNLDLNVGHGTFMFGATDAASFRAKLTPARAPRTRDIEARASLEKSGYVFYSYEDFEIAVNWKHRKGKFWLGLNR</sequence>